<organism evidence="1 2">
    <name type="scientific">Streptomyces canarius</name>
    <dbReference type="NCBI Taxonomy" id="285453"/>
    <lineage>
        <taxon>Bacteria</taxon>
        <taxon>Bacillati</taxon>
        <taxon>Actinomycetota</taxon>
        <taxon>Actinomycetes</taxon>
        <taxon>Kitasatosporales</taxon>
        <taxon>Streptomycetaceae</taxon>
        <taxon>Streptomyces</taxon>
    </lineage>
</organism>
<dbReference type="InterPro" id="IPR007822">
    <property type="entry name" value="LANC-like"/>
</dbReference>
<comment type="caution">
    <text evidence="1">The sequence shown here is derived from an EMBL/GenBank/DDBJ whole genome shotgun (WGS) entry which is preliminary data.</text>
</comment>
<protein>
    <recommendedName>
        <fullName evidence="3">Lantibiotic modifying enzyme</fullName>
    </recommendedName>
</protein>
<name>A0ABQ3DH29_9ACTN</name>
<evidence type="ECO:0000313" key="2">
    <source>
        <dbReference type="Proteomes" id="UP000653644"/>
    </source>
</evidence>
<proteinExistence type="predicted"/>
<gene>
    <name evidence="1" type="ORF">GCM10010345_92930</name>
</gene>
<evidence type="ECO:0000313" key="1">
    <source>
        <dbReference type="EMBL" id="GHA76335.1"/>
    </source>
</evidence>
<dbReference type="InterPro" id="IPR033889">
    <property type="entry name" value="LanC"/>
</dbReference>
<accession>A0ABQ3DH29</accession>
<dbReference type="SMART" id="SM01260">
    <property type="entry name" value="LANC_like"/>
    <property type="match status" value="1"/>
</dbReference>
<reference evidence="2" key="1">
    <citation type="journal article" date="2019" name="Int. J. Syst. Evol. Microbiol.">
        <title>The Global Catalogue of Microorganisms (GCM) 10K type strain sequencing project: providing services to taxonomists for standard genome sequencing and annotation.</title>
        <authorList>
            <consortium name="The Broad Institute Genomics Platform"/>
            <consortium name="The Broad Institute Genome Sequencing Center for Infectious Disease"/>
            <person name="Wu L."/>
            <person name="Ma J."/>
        </authorList>
    </citation>
    <scope>NUCLEOTIDE SEQUENCE [LARGE SCALE GENOMIC DNA]</scope>
    <source>
        <strain evidence="2">JCM 4733</strain>
    </source>
</reference>
<dbReference type="PRINTS" id="PR01955">
    <property type="entry name" value="LANCFRANKIA"/>
</dbReference>
<dbReference type="RefSeq" id="WP_189895187.1">
    <property type="nucleotide sequence ID" value="NZ_BMVN01000111.1"/>
</dbReference>
<dbReference type="Proteomes" id="UP000653644">
    <property type="component" value="Unassembled WGS sequence"/>
</dbReference>
<keyword evidence="2" id="KW-1185">Reference proteome</keyword>
<dbReference type="SUPFAM" id="SSF158745">
    <property type="entry name" value="LanC-like"/>
    <property type="match status" value="1"/>
</dbReference>
<dbReference type="EMBL" id="BMVN01000111">
    <property type="protein sequence ID" value="GHA76335.1"/>
    <property type="molecule type" value="Genomic_DNA"/>
</dbReference>
<sequence length="417" mass="43658">MPTVIPTAVTAAALTAADDLARMLSDPNTVLSAHPQLGHRSQSLSHGATGIALLHIERARAGRGDWATAHTWLTFAVRGQVYAGVDANLFHGVPALAFVTHRAAVGADRYQRVLDRLDAATITVTQTCLAEAHRRMNRGANPELGEFDVLRGLSGLAAYHLSRHPDHRITRDVLSCLVRETEPLPSAPAEVPPWWTRSAPDGSPSVEYPYGHGNLGMSHGIGSVLSVLSLALLRGHGVPEAADAVRRLCAWTDEWRQGGRAAAWWPAVVTSGHPAGDRPPAGMRRPRPSWCYGVAGTARAQQLAGRALGDAARVSTAENALLAALRDPVQVDEVSGIGLCHGLAGLLQSAVRMAGETGSEAIAAALPHLAERLVATAARGGHGPDFLEGSAGAALALYTFAANGGASPHWDSCLALA</sequence>
<dbReference type="Gene3D" id="1.50.10.20">
    <property type="match status" value="1"/>
</dbReference>
<dbReference type="PRINTS" id="PR01950">
    <property type="entry name" value="LANCSUPER"/>
</dbReference>
<dbReference type="CDD" id="cd04793">
    <property type="entry name" value="LanC"/>
    <property type="match status" value="1"/>
</dbReference>
<dbReference type="Pfam" id="PF05147">
    <property type="entry name" value="LANC_like"/>
    <property type="match status" value="1"/>
</dbReference>
<evidence type="ECO:0008006" key="3">
    <source>
        <dbReference type="Google" id="ProtNLM"/>
    </source>
</evidence>